<dbReference type="OrthoDB" id="2864559at2759"/>
<protein>
    <recommendedName>
        <fullName evidence="5">Secreted protein</fullName>
    </recommendedName>
</protein>
<evidence type="ECO:0000256" key="2">
    <source>
        <dbReference type="SAM" id="SignalP"/>
    </source>
</evidence>
<dbReference type="EMBL" id="MU154638">
    <property type="protein sequence ID" value="KAF9490563.1"/>
    <property type="molecule type" value="Genomic_DNA"/>
</dbReference>
<accession>A0A9P5ZM39</accession>
<evidence type="ECO:0000313" key="4">
    <source>
        <dbReference type="Proteomes" id="UP000807025"/>
    </source>
</evidence>
<organism evidence="3 4">
    <name type="scientific">Pleurotus eryngii</name>
    <name type="common">Boletus of the steppes</name>
    <dbReference type="NCBI Taxonomy" id="5323"/>
    <lineage>
        <taxon>Eukaryota</taxon>
        <taxon>Fungi</taxon>
        <taxon>Dikarya</taxon>
        <taxon>Basidiomycota</taxon>
        <taxon>Agaricomycotina</taxon>
        <taxon>Agaricomycetes</taxon>
        <taxon>Agaricomycetidae</taxon>
        <taxon>Agaricales</taxon>
        <taxon>Pleurotineae</taxon>
        <taxon>Pleurotaceae</taxon>
        <taxon>Pleurotus</taxon>
    </lineage>
</organism>
<comment type="caution">
    <text evidence="3">The sequence shown here is derived from an EMBL/GenBank/DDBJ whole genome shotgun (WGS) entry which is preliminary data.</text>
</comment>
<dbReference type="Proteomes" id="UP000807025">
    <property type="component" value="Unassembled WGS sequence"/>
</dbReference>
<feature type="chain" id="PRO_5040497658" description="Secreted protein" evidence="2">
    <location>
        <begin position="21"/>
        <end position="118"/>
    </location>
</feature>
<evidence type="ECO:0000256" key="1">
    <source>
        <dbReference type="SAM" id="MobiDB-lite"/>
    </source>
</evidence>
<evidence type="ECO:0008006" key="5">
    <source>
        <dbReference type="Google" id="ProtNLM"/>
    </source>
</evidence>
<dbReference type="AlphaFoldDB" id="A0A9P5ZM39"/>
<keyword evidence="2" id="KW-0732">Signal</keyword>
<sequence>MKLTWFTLCVVVFFAAFTAGAPLEAKDDPVSEYLCDLGHRHSGPGAAGHIGTFHPLPKPPFQPHNPGMPIVPLPRNPIAVAVHGEHLPSSEHAAPDWHTLVEPCSHEGGKVEGKAQQT</sequence>
<name>A0A9P5ZM39_PLEER</name>
<gene>
    <name evidence="3" type="ORF">BDN71DRAFT_1454057</name>
</gene>
<feature type="region of interest" description="Disordered" evidence="1">
    <location>
        <begin position="46"/>
        <end position="72"/>
    </location>
</feature>
<proteinExistence type="predicted"/>
<evidence type="ECO:0000313" key="3">
    <source>
        <dbReference type="EMBL" id="KAF9490563.1"/>
    </source>
</evidence>
<feature type="signal peptide" evidence="2">
    <location>
        <begin position="1"/>
        <end position="20"/>
    </location>
</feature>
<reference evidence="3" key="1">
    <citation type="submission" date="2020-11" db="EMBL/GenBank/DDBJ databases">
        <authorList>
            <consortium name="DOE Joint Genome Institute"/>
            <person name="Ahrendt S."/>
            <person name="Riley R."/>
            <person name="Andreopoulos W."/>
            <person name="Labutti K."/>
            <person name="Pangilinan J."/>
            <person name="Ruiz-Duenas F.J."/>
            <person name="Barrasa J.M."/>
            <person name="Sanchez-Garcia M."/>
            <person name="Camarero S."/>
            <person name="Miyauchi S."/>
            <person name="Serrano A."/>
            <person name="Linde D."/>
            <person name="Babiker R."/>
            <person name="Drula E."/>
            <person name="Ayuso-Fernandez I."/>
            <person name="Pacheco R."/>
            <person name="Padilla G."/>
            <person name="Ferreira P."/>
            <person name="Barriuso J."/>
            <person name="Kellner H."/>
            <person name="Castanera R."/>
            <person name="Alfaro M."/>
            <person name="Ramirez L."/>
            <person name="Pisabarro A.G."/>
            <person name="Kuo A."/>
            <person name="Tritt A."/>
            <person name="Lipzen A."/>
            <person name="He G."/>
            <person name="Yan M."/>
            <person name="Ng V."/>
            <person name="Cullen D."/>
            <person name="Martin F."/>
            <person name="Rosso M.-N."/>
            <person name="Henrissat B."/>
            <person name="Hibbett D."/>
            <person name="Martinez A.T."/>
            <person name="Grigoriev I.V."/>
        </authorList>
    </citation>
    <scope>NUCLEOTIDE SEQUENCE</scope>
    <source>
        <strain evidence="3">ATCC 90797</strain>
    </source>
</reference>
<keyword evidence="4" id="KW-1185">Reference proteome</keyword>